<keyword evidence="3" id="KW-0809">Transit peptide</keyword>
<dbReference type="AlphaFoldDB" id="A0AAE8SQJ1"/>
<evidence type="ECO:0000256" key="6">
    <source>
        <dbReference type="ARBA" id="ARBA00023274"/>
    </source>
</evidence>
<evidence type="ECO:0000256" key="2">
    <source>
        <dbReference type="ARBA" id="ARBA00009863"/>
    </source>
</evidence>
<evidence type="ECO:0000256" key="7">
    <source>
        <dbReference type="ARBA" id="ARBA00035140"/>
    </source>
</evidence>
<name>A0AAE8SQJ1_9PEZI</name>
<evidence type="ECO:0000256" key="4">
    <source>
        <dbReference type="ARBA" id="ARBA00022980"/>
    </source>
</evidence>
<dbReference type="Pfam" id="PF10236">
    <property type="entry name" value="DAP3"/>
    <property type="match status" value="1"/>
</dbReference>
<reference evidence="9" key="1">
    <citation type="submission" date="2018-03" db="EMBL/GenBank/DDBJ databases">
        <authorList>
            <person name="Guldener U."/>
        </authorList>
    </citation>
    <scope>NUCLEOTIDE SEQUENCE</scope>
</reference>
<comment type="similarity">
    <text evidence="2">Belongs to the mitochondrion-specific ribosomal protein mS29 family.</text>
</comment>
<gene>
    <name evidence="9" type="ORF">DNG_00183</name>
</gene>
<evidence type="ECO:0000313" key="9">
    <source>
        <dbReference type="EMBL" id="SPN96662.1"/>
    </source>
</evidence>
<sequence>MASIALRCLGKARTASIPTTTRLVPGLLPASTVSSAPFSTASILAAAEKGKHNIAGKAKKNYKKKGAGTPTKAKTPGPGERKAFRKRIQLSNNNAIAVTGLGDLTSESLALEESKGTVLGVPDRVVDQLRTVEAFRPTQSWNLFRRPHVLVRSESVELGKMMERAKKERTTLKLVVSGSKVTGKTTMLLQAMAHAFLNKWIVVNIPEAFQLTNGNTDYAPVPDTEPAQFCHPSYTLKLLQSIAKANADVLSALPVTKDYSNISHLAHLGHEPTLADLAGSCRELEFAWPTLVALWSELTTVRGRPPILFALDGLPFIMRNSAYHDTAFNPIHAHDLSTIRLFTDAISGKTAFPNGAAVIASTGGNDNVNIPSLDLVISQLDAGAKGEEIPQPDPYERRYDDRVFDVLKNAQLLKLEGVTKDEARALMEYWAASGVFLDTVTEPAVSTKWTLGGHGILGEMERVTFRNMRC</sequence>
<keyword evidence="4 9" id="KW-0689">Ribosomal protein</keyword>
<dbReference type="PANTHER" id="PTHR12810">
    <property type="entry name" value="MITOCHONDRIAL 28S RIBOSOMAL PROTEIN S29"/>
    <property type="match status" value="1"/>
</dbReference>
<feature type="region of interest" description="Disordered" evidence="8">
    <location>
        <begin position="55"/>
        <end position="81"/>
    </location>
</feature>
<evidence type="ECO:0000256" key="5">
    <source>
        <dbReference type="ARBA" id="ARBA00023128"/>
    </source>
</evidence>
<keyword evidence="5" id="KW-0496">Mitochondrion</keyword>
<accession>A0AAE8SQJ1</accession>
<dbReference type="InterPro" id="IPR019368">
    <property type="entry name" value="Ribosomal_mS29"/>
</dbReference>
<comment type="subcellular location">
    <subcellularLocation>
        <location evidence="1">Mitochondrion</location>
    </subcellularLocation>
</comment>
<dbReference type="EMBL" id="ONZQ02000001">
    <property type="protein sequence ID" value="SPN96662.1"/>
    <property type="molecule type" value="Genomic_DNA"/>
</dbReference>
<protein>
    <recommendedName>
        <fullName evidence="7">Small ribosomal subunit protein mS29</fullName>
    </recommendedName>
</protein>
<proteinExistence type="inferred from homology"/>
<evidence type="ECO:0000256" key="8">
    <source>
        <dbReference type="SAM" id="MobiDB-lite"/>
    </source>
</evidence>
<dbReference type="GO" id="GO:0005763">
    <property type="term" value="C:mitochondrial small ribosomal subunit"/>
    <property type="evidence" value="ECO:0007669"/>
    <property type="project" value="TreeGrafter"/>
</dbReference>
<dbReference type="Proteomes" id="UP001187682">
    <property type="component" value="Unassembled WGS sequence"/>
</dbReference>
<evidence type="ECO:0000256" key="3">
    <source>
        <dbReference type="ARBA" id="ARBA00022946"/>
    </source>
</evidence>
<evidence type="ECO:0000313" key="10">
    <source>
        <dbReference type="Proteomes" id="UP001187682"/>
    </source>
</evidence>
<feature type="compositionally biased region" description="Basic residues" evidence="8">
    <location>
        <begin position="55"/>
        <end position="66"/>
    </location>
</feature>
<keyword evidence="10" id="KW-1185">Reference proteome</keyword>
<comment type="caution">
    <text evidence="9">The sequence shown here is derived from an EMBL/GenBank/DDBJ whole genome shotgun (WGS) entry which is preliminary data.</text>
</comment>
<dbReference type="PANTHER" id="PTHR12810:SF0">
    <property type="entry name" value="SMALL RIBOSOMAL SUBUNIT PROTEIN MS29"/>
    <property type="match status" value="1"/>
</dbReference>
<organism evidence="9 10">
    <name type="scientific">Cephalotrichum gorgonifer</name>
    <dbReference type="NCBI Taxonomy" id="2041049"/>
    <lineage>
        <taxon>Eukaryota</taxon>
        <taxon>Fungi</taxon>
        <taxon>Dikarya</taxon>
        <taxon>Ascomycota</taxon>
        <taxon>Pezizomycotina</taxon>
        <taxon>Sordariomycetes</taxon>
        <taxon>Hypocreomycetidae</taxon>
        <taxon>Microascales</taxon>
        <taxon>Microascaceae</taxon>
        <taxon>Cephalotrichum</taxon>
    </lineage>
</organism>
<keyword evidence="6" id="KW-0687">Ribonucleoprotein</keyword>
<feature type="compositionally biased region" description="Low complexity" evidence="8">
    <location>
        <begin position="67"/>
        <end position="78"/>
    </location>
</feature>
<dbReference type="GO" id="GO:0003735">
    <property type="term" value="F:structural constituent of ribosome"/>
    <property type="evidence" value="ECO:0007669"/>
    <property type="project" value="TreeGrafter"/>
</dbReference>
<evidence type="ECO:0000256" key="1">
    <source>
        <dbReference type="ARBA" id="ARBA00004173"/>
    </source>
</evidence>